<evidence type="ECO:0000256" key="1">
    <source>
        <dbReference type="SAM" id="Coils"/>
    </source>
</evidence>
<protein>
    <recommendedName>
        <fullName evidence="4">BZIP domain-containing protein</fullName>
    </recommendedName>
</protein>
<keyword evidence="3" id="KW-1185">Reference proteome</keyword>
<dbReference type="EMBL" id="JAGDFL010000665">
    <property type="protein sequence ID" value="KAG7383219.1"/>
    <property type="molecule type" value="Genomic_DNA"/>
</dbReference>
<sequence>MAVEMEAFEGIDLFVDTNVFAVTDAYGLPMFSLSPTANNRCNDDISDDSSSSSSNASAAIKDKIALNRAKAAKKRRLSRQREKVSREALVREHQELTDELFRLKRAKQTEHARLVGRRTSSYYLWKNIATKQLRKRLQVEAEKRRLTHLVNAQAEYMKILEGFYKRAGDSAPEVDNGDDEQKPVTTVTGVELRGLQTVV</sequence>
<reference evidence="2" key="1">
    <citation type="submission" date="2021-02" db="EMBL/GenBank/DDBJ databases">
        <authorList>
            <person name="Palmer J.M."/>
        </authorList>
    </citation>
    <scope>NUCLEOTIDE SEQUENCE</scope>
    <source>
        <strain evidence="2">SCRP23</strain>
    </source>
</reference>
<accession>A0A8T1VSW8</accession>
<comment type="caution">
    <text evidence="2">The sequence shown here is derived from an EMBL/GenBank/DDBJ whole genome shotgun (WGS) entry which is preliminary data.</text>
</comment>
<evidence type="ECO:0000313" key="3">
    <source>
        <dbReference type="Proteomes" id="UP000693981"/>
    </source>
</evidence>
<dbReference type="AlphaFoldDB" id="A0A8T1VSW8"/>
<feature type="coiled-coil region" evidence="1">
    <location>
        <begin position="79"/>
        <end position="106"/>
    </location>
</feature>
<evidence type="ECO:0008006" key="4">
    <source>
        <dbReference type="Google" id="ProtNLM"/>
    </source>
</evidence>
<name>A0A8T1VSW8_9STRA</name>
<proteinExistence type="predicted"/>
<gene>
    <name evidence="2" type="ORF">PHYBOEH_010018</name>
</gene>
<dbReference type="Proteomes" id="UP000693981">
    <property type="component" value="Unassembled WGS sequence"/>
</dbReference>
<evidence type="ECO:0000313" key="2">
    <source>
        <dbReference type="EMBL" id="KAG7383219.1"/>
    </source>
</evidence>
<organism evidence="2 3">
    <name type="scientific">Phytophthora boehmeriae</name>
    <dbReference type="NCBI Taxonomy" id="109152"/>
    <lineage>
        <taxon>Eukaryota</taxon>
        <taxon>Sar</taxon>
        <taxon>Stramenopiles</taxon>
        <taxon>Oomycota</taxon>
        <taxon>Peronosporomycetes</taxon>
        <taxon>Peronosporales</taxon>
        <taxon>Peronosporaceae</taxon>
        <taxon>Phytophthora</taxon>
    </lineage>
</organism>
<keyword evidence="1" id="KW-0175">Coiled coil</keyword>